<proteinExistence type="predicted"/>
<dbReference type="AlphaFoldDB" id="A0A5M8RZN6"/>
<evidence type="ECO:0000313" key="2">
    <source>
        <dbReference type="EMBL" id="KAA6451312.1"/>
    </source>
</evidence>
<evidence type="ECO:0000256" key="1">
    <source>
        <dbReference type="SAM" id="Phobius"/>
    </source>
</evidence>
<keyword evidence="1" id="KW-0812">Transmembrane</keyword>
<name>A0A5M8RZN6_9BACI</name>
<dbReference type="EMBL" id="QSND01000002">
    <property type="protein sequence ID" value="KAA6451312.1"/>
    <property type="molecule type" value="Genomic_DNA"/>
</dbReference>
<sequence>MKRVKLSGDSQLLIMQMVCTALVILWGMDMPQIFSGIETDLKGLHFLFSFEWASPERNDVVTIFSVVYFNLFKFISWANLFALLTSTIYFMNREFRKKTWRR</sequence>
<protein>
    <submittedName>
        <fullName evidence="2">Uncharacterized protein</fullName>
    </submittedName>
</protein>
<reference evidence="2 3" key="1">
    <citation type="submission" date="2018-08" db="EMBL/GenBank/DDBJ databases">
        <title>Bacillus phenotypic plasticity.</title>
        <authorList>
            <person name="Hurtado E."/>
        </authorList>
    </citation>
    <scope>NUCLEOTIDE SEQUENCE [LARGE SCALE GENOMIC DNA]</scope>
    <source>
        <strain evidence="2 3">427</strain>
    </source>
</reference>
<dbReference type="RefSeq" id="WP_148957208.1">
    <property type="nucleotide sequence ID" value="NZ_QSND01000002.1"/>
</dbReference>
<keyword evidence="1" id="KW-0472">Membrane</keyword>
<keyword evidence="1" id="KW-1133">Transmembrane helix</keyword>
<gene>
    <name evidence="2" type="ORF">DX927_11085</name>
</gene>
<organism evidence="2 3">
    <name type="scientific">Bacillus swezeyi</name>
    <dbReference type="NCBI Taxonomy" id="1925020"/>
    <lineage>
        <taxon>Bacteria</taxon>
        <taxon>Bacillati</taxon>
        <taxon>Bacillota</taxon>
        <taxon>Bacilli</taxon>
        <taxon>Bacillales</taxon>
        <taxon>Bacillaceae</taxon>
        <taxon>Bacillus</taxon>
    </lineage>
</organism>
<evidence type="ECO:0000313" key="3">
    <source>
        <dbReference type="Proteomes" id="UP000324326"/>
    </source>
</evidence>
<dbReference type="Proteomes" id="UP000324326">
    <property type="component" value="Unassembled WGS sequence"/>
</dbReference>
<comment type="caution">
    <text evidence="2">The sequence shown here is derived from an EMBL/GenBank/DDBJ whole genome shotgun (WGS) entry which is preliminary data.</text>
</comment>
<accession>A0A5M8RZN6</accession>
<feature type="transmembrane region" description="Helical" evidence="1">
    <location>
        <begin position="12"/>
        <end position="28"/>
    </location>
</feature>